<evidence type="ECO:0000313" key="7">
    <source>
        <dbReference type="EMBL" id="CAF2073891.1"/>
    </source>
</evidence>
<organism evidence="7 9">
    <name type="scientific">Rotaria magnacalcarata</name>
    <dbReference type="NCBI Taxonomy" id="392030"/>
    <lineage>
        <taxon>Eukaryota</taxon>
        <taxon>Metazoa</taxon>
        <taxon>Spiralia</taxon>
        <taxon>Gnathifera</taxon>
        <taxon>Rotifera</taxon>
        <taxon>Eurotatoria</taxon>
        <taxon>Bdelloidea</taxon>
        <taxon>Philodinida</taxon>
        <taxon>Philodinidae</taxon>
        <taxon>Rotaria</taxon>
    </lineage>
</organism>
<feature type="domain" description="C3H1-type" evidence="6">
    <location>
        <begin position="68"/>
        <end position="96"/>
    </location>
</feature>
<feature type="domain" description="C3H1-type" evidence="6">
    <location>
        <begin position="106"/>
        <end position="133"/>
    </location>
</feature>
<keyword evidence="2" id="KW-0677">Repeat</keyword>
<evidence type="ECO:0000313" key="9">
    <source>
        <dbReference type="Proteomes" id="UP000663887"/>
    </source>
</evidence>
<comment type="caution">
    <text evidence="7">The sequence shown here is derived from an EMBL/GenBank/DDBJ whole genome shotgun (WGS) entry which is preliminary data.</text>
</comment>
<evidence type="ECO:0000256" key="2">
    <source>
        <dbReference type="ARBA" id="ARBA00022737"/>
    </source>
</evidence>
<keyword evidence="1 5" id="KW-0479">Metal-binding</keyword>
<dbReference type="InterPro" id="IPR036855">
    <property type="entry name" value="Znf_CCCH_sf"/>
</dbReference>
<proteinExistence type="predicted"/>
<gene>
    <name evidence="8" type="ORF">UXM345_LOCUS64</name>
    <name evidence="7" type="ORF">XDN619_LOCUS13149</name>
</gene>
<reference evidence="7" key="1">
    <citation type="submission" date="2021-02" db="EMBL/GenBank/DDBJ databases">
        <authorList>
            <person name="Nowell W R."/>
        </authorList>
    </citation>
    <scope>NUCLEOTIDE SEQUENCE</scope>
</reference>
<dbReference type="SUPFAM" id="SSF90229">
    <property type="entry name" value="CCCH zinc finger"/>
    <property type="match status" value="2"/>
</dbReference>
<dbReference type="Gene3D" id="4.10.1000.10">
    <property type="entry name" value="Zinc finger, CCCH-type"/>
    <property type="match status" value="2"/>
</dbReference>
<evidence type="ECO:0000256" key="5">
    <source>
        <dbReference type="PROSITE-ProRule" id="PRU00723"/>
    </source>
</evidence>
<dbReference type="FunFam" id="4.10.1000.10:FF:000002">
    <property type="entry name" value="Zinc finger protein 36, C3H1 type-like 1"/>
    <property type="match status" value="1"/>
</dbReference>
<evidence type="ECO:0000256" key="1">
    <source>
        <dbReference type="ARBA" id="ARBA00022723"/>
    </source>
</evidence>
<evidence type="ECO:0000256" key="3">
    <source>
        <dbReference type="ARBA" id="ARBA00022771"/>
    </source>
</evidence>
<sequence>MNSIDDHISENLSTFFLEPGSSLAKAIGEQILSTDSNETIQSTPSMIRSIDSYNDSEKQIFKESENSKYKTELCQNFSNYGLCSYSSRCQFAHGLQELRCRNRHPKYKTELCRNFTSGYCSYGSRCQFLHNSADTKQENVDLTIFPALIYPTIAATIGTYLLVNILNQSTVAVRKNVQLKSDSSIVT</sequence>
<dbReference type="Proteomes" id="UP000663887">
    <property type="component" value="Unassembled WGS sequence"/>
</dbReference>
<dbReference type="GO" id="GO:0008270">
    <property type="term" value="F:zinc ion binding"/>
    <property type="evidence" value="ECO:0007669"/>
    <property type="project" value="UniProtKB-KW"/>
</dbReference>
<dbReference type="Proteomes" id="UP000663842">
    <property type="component" value="Unassembled WGS sequence"/>
</dbReference>
<evidence type="ECO:0000259" key="6">
    <source>
        <dbReference type="PROSITE" id="PS50103"/>
    </source>
</evidence>
<evidence type="ECO:0000256" key="4">
    <source>
        <dbReference type="ARBA" id="ARBA00022833"/>
    </source>
</evidence>
<dbReference type="PANTHER" id="PTHR12547:SF18">
    <property type="entry name" value="PROTEIN TIS11"/>
    <property type="match status" value="1"/>
</dbReference>
<dbReference type="EMBL" id="CAJNRG010005233">
    <property type="protein sequence ID" value="CAF2073891.1"/>
    <property type="molecule type" value="Genomic_DNA"/>
</dbReference>
<accession>A0A816RIF2</accession>
<dbReference type="SMART" id="SM00356">
    <property type="entry name" value="ZnF_C3H1"/>
    <property type="match status" value="2"/>
</dbReference>
<name>A0A816RIF2_9BILA</name>
<dbReference type="PANTHER" id="PTHR12547">
    <property type="entry name" value="CCCH ZINC FINGER/TIS11-RELATED"/>
    <property type="match status" value="1"/>
</dbReference>
<keyword evidence="3 5" id="KW-0863">Zinc-finger</keyword>
<dbReference type="AlphaFoldDB" id="A0A816RIF2"/>
<dbReference type="GO" id="GO:0003729">
    <property type="term" value="F:mRNA binding"/>
    <property type="evidence" value="ECO:0007669"/>
    <property type="project" value="InterPro"/>
</dbReference>
<protein>
    <recommendedName>
        <fullName evidence="6">C3H1-type domain-containing protein</fullName>
    </recommendedName>
</protein>
<feature type="zinc finger region" description="C3H1-type" evidence="5">
    <location>
        <begin position="68"/>
        <end position="96"/>
    </location>
</feature>
<dbReference type="FunFam" id="4.10.1000.10:FF:000001">
    <property type="entry name" value="zinc finger CCCH domain-containing protein 15-like"/>
    <property type="match status" value="1"/>
</dbReference>
<dbReference type="PROSITE" id="PS50103">
    <property type="entry name" value="ZF_C3H1"/>
    <property type="match status" value="2"/>
</dbReference>
<dbReference type="Pfam" id="PF00642">
    <property type="entry name" value="zf-CCCH"/>
    <property type="match status" value="2"/>
</dbReference>
<feature type="zinc finger region" description="C3H1-type" evidence="5">
    <location>
        <begin position="106"/>
        <end position="133"/>
    </location>
</feature>
<keyword evidence="4 5" id="KW-0862">Zinc</keyword>
<dbReference type="InterPro" id="IPR000571">
    <property type="entry name" value="Znf_CCCH"/>
</dbReference>
<dbReference type="InterPro" id="IPR045877">
    <property type="entry name" value="ZFP36-like"/>
</dbReference>
<evidence type="ECO:0000313" key="8">
    <source>
        <dbReference type="EMBL" id="CAF3718855.1"/>
    </source>
</evidence>
<dbReference type="EMBL" id="CAJOBF010000002">
    <property type="protein sequence ID" value="CAF3718855.1"/>
    <property type="molecule type" value="Genomic_DNA"/>
</dbReference>